<organism evidence="3 4">
    <name type="scientific">Natronoglycomyces albus</name>
    <dbReference type="NCBI Taxonomy" id="2811108"/>
    <lineage>
        <taxon>Bacteria</taxon>
        <taxon>Bacillati</taxon>
        <taxon>Actinomycetota</taxon>
        <taxon>Actinomycetes</taxon>
        <taxon>Glycomycetales</taxon>
        <taxon>Glycomycetaceae</taxon>
        <taxon>Natronoglycomyces</taxon>
    </lineage>
</organism>
<sequence>MFNKPKAVAGVALFAALAMGATACGDGGANQGMGGSFDDCEIEPATCNSGERRQGGDVVWALDAGWGGWNEWATADRSVGLAQVLAGKQPKIGEWHPDGEWRINDGILTEEPELIEEDPMKVQYQLNPDANWGDGTPIGLDDFLWHWYQGSGNEELCSPADCESSAITWGANVSDIEQTGDNTFVITYNDGYIDPEWKYHMVLSYPAHIAEANGFEDWASDPDVMGESFWYFSDTIPLDWTAGPYRVQSAEAGSYIIYEPNPDWAGSIKPTLDTITIEVFNDQDSIITEMRQETVQGFAPGNLDPESVGQIDFIEGVDHFLSVGPNWTHIDFNMQSDLLQDPALRKAVFTAIDVEDLIDRTFGLTVEGLERKTNHTFKNDSEFHIDAFADSPQGTGDEMAAREILEEAGYTWDRQGNTLFTPEGDEVELEFRVVAGDRLRTTMAELTQHYLSVIGIHINVNTFEGTEFATVLNESQFDMITYSWSTDPRFTAQPHNHWHSTSASNYGNLNSELVDELTSNIRSTTDLAEAADRANEAVLAVTDEAYVLPIIDAPVLIAADSDLVNIRDNWATSIRALYNMAEWGYAEGTE</sequence>
<evidence type="ECO:0000256" key="1">
    <source>
        <dbReference type="SAM" id="SignalP"/>
    </source>
</evidence>
<dbReference type="Gene3D" id="3.10.105.10">
    <property type="entry name" value="Dipeptide-binding Protein, Domain 3"/>
    <property type="match status" value="1"/>
</dbReference>
<reference evidence="3" key="1">
    <citation type="submission" date="2021-02" db="EMBL/GenBank/DDBJ databases">
        <title>Natronoglycomyces albus gen. nov., sp. nov, a haloalkaliphilic actinobacterium from a soda solonchak soil.</title>
        <authorList>
            <person name="Sorokin D.Y."/>
            <person name="Khijniak T.V."/>
            <person name="Zakharycheva A.P."/>
            <person name="Boueva O.V."/>
            <person name="Ariskina E.V."/>
            <person name="Hahnke R.L."/>
            <person name="Bunk B."/>
            <person name="Sproer C."/>
            <person name="Schumann P."/>
            <person name="Evtushenko L.I."/>
            <person name="Kublanov I.V."/>
        </authorList>
    </citation>
    <scope>NUCLEOTIDE SEQUENCE</scope>
    <source>
        <strain evidence="3">DSM 106290</strain>
    </source>
</reference>
<dbReference type="PANTHER" id="PTHR30290">
    <property type="entry name" value="PERIPLASMIC BINDING COMPONENT OF ABC TRANSPORTER"/>
    <property type="match status" value="1"/>
</dbReference>
<dbReference type="EMBL" id="CP070496">
    <property type="protein sequence ID" value="QSB04701.1"/>
    <property type="molecule type" value="Genomic_DNA"/>
</dbReference>
<proteinExistence type="predicted"/>
<gene>
    <name evidence="3" type="ORF">JQS30_13115</name>
</gene>
<dbReference type="SUPFAM" id="SSF53850">
    <property type="entry name" value="Periplasmic binding protein-like II"/>
    <property type="match status" value="1"/>
</dbReference>
<dbReference type="Pfam" id="PF00496">
    <property type="entry name" value="SBP_bac_5"/>
    <property type="match status" value="1"/>
</dbReference>
<feature type="domain" description="Solute-binding protein family 5" evidence="2">
    <location>
        <begin position="110"/>
        <end position="499"/>
    </location>
</feature>
<dbReference type="Proteomes" id="UP000662939">
    <property type="component" value="Chromosome"/>
</dbReference>
<dbReference type="PROSITE" id="PS51257">
    <property type="entry name" value="PROKAR_LIPOPROTEIN"/>
    <property type="match status" value="1"/>
</dbReference>
<evidence type="ECO:0000259" key="2">
    <source>
        <dbReference type="Pfam" id="PF00496"/>
    </source>
</evidence>
<feature type="chain" id="PRO_5038821578" description="Solute-binding protein family 5 domain-containing protein" evidence="1">
    <location>
        <begin position="24"/>
        <end position="590"/>
    </location>
</feature>
<dbReference type="InterPro" id="IPR000914">
    <property type="entry name" value="SBP_5_dom"/>
</dbReference>
<dbReference type="RefSeq" id="WP_213170698.1">
    <property type="nucleotide sequence ID" value="NZ_CP070496.1"/>
</dbReference>
<evidence type="ECO:0000313" key="4">
    <source>
        <dbReference type="Proteomes" id="UP000662939"/>
    </source>
</evidence>
<name>A0A895XFS3_9ACTN</name>
<dbReference type="Gene3D" id="3.40.190.10">
    <property type="entry name" value="Periplasmic binding protein-like II"/>
    <property type="match status" value="1"/>
</dbReference>
<keyword evidence="1" id="KW-0732">Signal</keyword>
<protein>
    <recommendedName>
        <fullName evidence="2">Solute-binding protein family 5 domain-containing protein</fullName>
    </recommendedName>
</protein>
<evidence type="ECO:0000313" key="3">
    <source>
        <dbReference type="EMBL" id="QSB04701.1"/>
    </source>
</evidence>
<dbReference type="PANTHER" id="PTHR30290:SF65">
    <property type="entry name" value="MONOACYL PHOSPHATIDYLINOSITOL TETRAMANNOSIDE-BINDING PROTEIN LPQW-RELATED"/>
    <property type="match status" value="1"/>
</dbReference>
<keyword evidence="4" id="KW-1185">Reference proteome</keyword>
<dbReference type="GO" id="GO:1904680">
    <property type="term" value="F:peptide transmembrane transporter activity"/>
    <property type="evidence" value="ECO:0007669"/>
    <property type="project" value="TreeGrafter"/>
</dbReference>
<dbReference type="KEGG" id="nav:JQS30_13115"/>
<feature type="signal peptide" evidence="1">
    <location>
        <begin position="1"/>
        <end position="23"/>
    </location>
</feature>
<accession>A0A895XFS3</accession>
<dbReference type="GO" id="GO:0015833">
    <property type="term" value="P:peptide transport"/>
    <property type="evidence" value="ECO:0007669"/>
    <property type="project" value="TreeGrafter"/>
</dbReference>
<dbReference type="AlphaFoldDB" id="A0A895XFS3"/>
<dbReference type="InterPro" id="IPR039424">
    <property type="entry name" value="SBP_5"/>
</dbReference>